<evidence type="ECO:0000256" key="1">
    <source>
        <dbReference type="ARBA" id="ARBA00023015"/>
    </source>
</evidence>
<evidence type="ECO:0000313" key="7">
    <source>
        <dbReference type="Proteomes" id="UP000189376"/>
    </source>
</evidence>
<dbReference type="Gene3D" id="1.10.357.10">
    <property type="entry name" value="Tetracycline Repressor, domain 2"/>
    <property type="match status" value="1"/>
</dbReference>
<evidence type="ECO:0000259" key="5">
    <source>
        <dbReference type="PROSITE" id="PS50977"/>
    </source>
</evidence>
<dbReference type="PANTHER" id="PTHR47506">
    <property type="entry name" value="TRANSCRIPTIONAL REGULATORY PROTEIN"/>
    <property type="match status" value="1"/>
</dbReference>
<proteinExistence type="predicted"/>
<gene>
    <name evidence="6" type="ORF">AC058_13355</name>
</gene>
<comment type="caution">
    <text evidence="6">The sequence shown here is derived from an EMBL/GenBank/DDBJ whole genome shotgun (WGS) entry which is preliminary data.</text>
</comment>
<keyword evidence="2 4" id="KW-0238">DNA-binding</keyword>
<keyword evidence="7" id="KW-1185">Reference proteome</keyword>
<evidence type="ECO:0000256" key="4">
    <source>
        <dbReference type="PROSITE-ProRule" id="PRU00335"/>
    </source>
</evidence>
<dbReference type="InterPro" id="IPR001647">
    <property type="entry name" value="HTH_TetR"/>
</dbReference>
<evidence type="ECO:0000313" key="6">
    <source>
        <dbReference type="EMBL" id="ONN53866.1"/>
    </source>
</evidence>
<feature type="DNA-binding region" description="H-T-H motif" evidence="4">
    <location>
        <begin position="35"/>
        <end position="54"/>
    </location>
</feature>
<reference evidence="6 7" key="1">
    <citation type="submission" date="2015-07" db="EMBL/GenBank/DDBJ databases">
        <title>Acinetobacter yuneri, a novel member of Acinetobacter calcoaceticus-Acinetobacter baumannii complex isolated from clinical specimen.</title>
        <authorList>
            <person name="Yu Y."/>
        </authorList>
    </citation>
    <scope>NUCLEOTIDE SEQUENCE [LARGE SCALE GENOMIC DNA]</scope>
    <source>
        <strain evidence="6 7">A362</strain>
    </source>
</reference>
<dbReference type="SUPFAM" id="SSF46689">
    <property type="entry name" value="Homeodomain-like"/>
    <property type="match status" value="1"/>
</dbReference>
<dbReference type="SUPFAM" id="SSF48498">
    <property type="entry name" value="Tetracyclin repressor-like, C-terminal domain"/>
    <property type="match status" value="1"/>
</dbReference>
<dbReference type="Gene3D" id="1.10.10.60">
    <property type="entry name" value="Homeodomain-like"/>
    <property type="match status" value="1"/>
</dbReference>
<dbReference type="PANTHER" id="PTHR47506:SF1">
    <property type="entry name" value="HTH-TYPE TRANSCRIPTIONAL REGULATOR YJDC"/>
    <property type="match status" value="1"/>
</dbReference>
<dbReference type="Pfam" id="PF00440">
    <property type="entry name" value="TetR_N"/>
    <property type="match status" value="1"/>
</dbReference>
<dbReference type="RefSeq" id="WP_077169641.1">
    <property type="nucleotide sequence ID" value="NZ_LFZS01000008.1"/>
</dbReference>
<protein>
    <submittedName>
        <fullName evidence="6">Transcriptional regulator</fullName>
    </submittedName>
</protein>
<dbReference type="Proteomes" id="UP000189376">
    <property type="component" value="Unassembled WGS sequence"/>
</dbReference>
<feature type="domain" description="HTH tetR-type" evidence="5">
    <location>
        <begin position="12"/>
        <end position="72"/>
    </location>
</feature>
<keyword evidence="1" id="KW-0805">Transcription regulation</keyword>
<keyword evidence="3" id="KW-0804">Transcription</keyword>
<evidence type="ECO:0000256" key="2">
    <source>
        <dbReference type="ARBA" id="ARBA00023125"/>
    </source>
</evidence>
<dbReference type="PROSITE" id="PS50977">
    <property type="entry name" value="HTH_TETR_2"/>
    <property type="match status" value="1"/>
</dbReference>
<accession>A0A1V2UVD7</accession>
<dbReference type="AlphaFoldDB" id="A0A1V2UVD7"/>
<dbReference type="InterPro" id="IPR036271">
    <property type="entry name" value="Tet_transcr_reg_TetR-rel_C_sf"/>
</dbReference>
<evidence type="ECO:0000256" key="3">
    <source>
        <dbReference type="ARBA" id="ARBA00023163"/>
    </source>
</evidence>
<dbReference type="EMBL" id="LFZS01000008">
    <property type="protein sequence ID" value="ONN53866.1"/>
    <property type="molecule type" value="Genomic_DNA"/>
</dbReference>
<name>A0A1V2UVD7_9GAMM</name>
<dbReference type="InterPro" id="IPR009057">
    <property type="entry name" value="Homeodomain-like_sf"/>
</dbReference>
<dbReference type="GO" id="GO:0003677">
    <property type="term" value="F:DNA binding"/>
    <property type="evidence" value="ECO:0007669"/>
    <property type="project" value="UniProtKB-UniRule"/>
</dbReference>
<sequence length="200" mass="22411">MNKTAGRGRPRNFDRDAALDKAMNLFWRNGYEATSINDLTKEMEINPPSLYASFGNKEKLFIEAIDYYVKSFGNYRIEALQESLTAQEGIKNLLIRTIDQFYSKPDKTGCLVVSAALSGSSESKNVQEILSNERRKTVALIKARLEQGQKDGDVAESLNLDVLADYFGMILFGITIQAKDNVPIQNLYESVEVALKALKN</sequence>
<organism evidence="6 7">
    <name type="scientific">Acinetobacter genomosp. 33YU</name>
    <dbReference type="NCBI Taxonomy" id="1675530"/>
    <lineage>
        <taxon>Bacteria</taxon>
        <taxon>Pseudomonadati</taxon>
        <taxon>Pseudomonadota</taxon>
        <taxon>Gammaproteobacteria</taxon>
        <taxon>Moraxellales</taxon>
        <taxon>Moraxellaceae</taxon>
        <taxon>Acinetobacter</taxon>
    </lineage>
</organism>